<sequence>MKIIGLSIAAIAFSVCFSSCTALSRWLCTDNVMPDIMEVSTFAIDSLHDCDLLFQASVSGNAITDVTRGVDDMNIDHVGVFARIDGRPSVIEALPGHGVCVTPLDSFLCRRMSPEGVPQVVVGRVTGLDVQASLNGVQRFIGCNYDSLYLPGNREIYCSELVQFSFVDGGDNFVFESVPMTFRDSSGHIPDFWTRFYARHGMAVPEGRPGTNPGEMSRRKKVRIVMRF</sequence>
<evidence type="ECO:0008006" key="4">
    <source>
        <dbReference type="Google" id="ProtNLM"/>
    </source>
</evidence>
<dbReference type="Gene3D" id="3.90.1720.10">
    <property type="entry name" value="endopeptidase domain like (from Nostoc punctiforme)"/>
    <property type="match status" value="1"/>
</dbReference>
<proteinExistence type="predicted"/>
<dbReference type="Pfam" id="PF05708">
    <property type="entry name" value="Peptidase_C92"/>
    <property type="match status" value="1"/>
</dbReference>
<evidence type="ECO:0000313" key="2">
    <source>
        <dbReference type="EMBL" id="NPE15250.1"/>
    </source>
</evidence>
<feature type="chain" id="PRO_5045225002" description="Lipoprotein" evidence="1">
    <location>
        <begin position="25"/>
        <end position="228"/>
    </location>
</feature>
<comment type="caution">
    <text evidence="2">The sequence shown here is derived from an EMBL/GenBank/DDBJ whole genome shotgun (WGS) entry which is preliminary data.</text>
</comment>
<feature type="signal peptide" evidence="1">
    <location>
        <begin position="1"/>
        <end position="24"/>
    </location>
</feature>
<keyword evidence="3" id="KW-1185">Reference proteome</keyword>
<evidence type="ECO:0000256" key="1">
    <source>
        <dbReference type="SAM" id="SignalP"/>
    </source>
</evidence>
<gene>
    <name evidence="2" type="ORF">HPS55_13135</name>
</gene>
<organism evidence="2 3">
    <name type="scientific">Xylanibacter rodentium</name>
    <dbReference type="NCBI Taxonomy" id="2736289"/>
    <lineage>
        <taxon>Bacteria</taxon>
        <taxon>Pseudomonadati</taxon>
        <taxon>Bacteroidota</taxon>
        <taxon>Bacteroidia</taxon>
        <taxon>Bacteroidales</taxon>
        <taxon>Prevotellaceae</taxon>
        <taxon>Xylanibacter</taxon>
    </lineage>
</organism>
<dbReference type="RefSeq" id="WP_172178636.1">
    <property type="nucleotide sequence ID" value="NZ_CASGIA010000045.1"/>
</dbReference>
<keyword evidence="1" id="KW-0732">Signal</keyword>
<evidence type="ECO:0000313" key="3">
    <source>
        <dbReference type="Proteomes" id="UP001193734"/>
    </source>
</evidence>
<name>A0ABX2AX91_9BACT</name>
<accession>A0ABX2AX91</accession>
<protein>
    <recommendedName>
        <fullName evidence="4">Lipoprotein</fullName>
    </recommendedName>
</protein>
<dbReference type="Proteomes" id="UP001193734">
    <property type="component" value="Unassembled WGS sequence"/>
</dbReference>
<dbReference type="SUPFAM" id="SSF54001">
    <property type="entry name" value="Cysteine proteinases"/>
    <property type="match status" value="1"/>
</dbReference>
<dbReference type="InterPro" id="IPR024453">
    <property type="entry name" value="Peptidase_C92"/>
</dbReference>
<dbReference type="EMBL" id="JABKKE010000033">
    <property type="protein sequence ID" value="NPE15250.1"/>
    <property type="molecule type" value="Genomic_DNA"/>
</dbReference>
<dbReference type="GeneID" id="82158714"/>
<dbReference type="InterPro" id="IPR038765">
    <property type="entry name" value="Papain-like_cys_pep_sf"/>
</dbReference>
<reference evidence="2 3" key="1">
    <citation type="submission" date="2020-05" db="EMBL/GenBank/DDBJ databases">
        <title>Distinct polysaccharide utilization as determinants for interspecies competition between intestinal Prevotella spp.</title>
        <authorList>
            <person name="Galvez E.J.C."/>
            <person name="Iljazovic A."/>
            <person name="Strowig T."/>
        </authorList>
    </citation>
    <scope>NUCLEOTIDE SEQUENCE [LARGE SCALE GENOMIC DNA]</scope>
    <source>
        <strain evidence="2 3">PROD</strain>
    </source>
</reference>